<dbReference type="SUPFAM" id="SSF51445">
    <property type="entry name" value="(Trans)glycosidases"/>
    <property type="match status" value="1"/>
</dbReference>
<dbReference type="InterPro" id="IPR017853">
    <property type="entry name" value="GH"/>
</dbReference>
<dbReference type="GO" id="GO:0000272">
    <property type="term" value="P:polysaccharide catabolic process"/>
    <property type="evidence" value="ECO:0007669"/>
    <property type="project" value="UniProtKB-KW"/>
</dbReference>
<evidence type="ECO:0000256" key="4">
    <source>
        <dbReference type="ARBA" id="ARBA00023326"/>
    </source>
</evidence>
<keyword evidence="2 6" id="KW-0378">Hydrolase</keyword>
<keyword evidence="7" id="KW-1185">Reference proteome</keyword>
<feature type="domain" description="GH10" evidence="5">
    <location>
        <begin position="1"/>
        <end position="234"/>
    </location>
</feature>
<organism evidence="6 7">
    <name type="scientific">Dillenia turbinata</name>
    <dbReference type="NCBI Taxonomy" id="194707"/>
    <lineage>
        <taxon>Eukaryota</taxon>
        <taxon>Viridiplantae</taxon>
        <taxon>Streptophyta</taxon>
        <taxon>Embryophyta</taxon>
        <taxon>Tracheophyta</taxon>
        <taxon>Spermatophyta</taxon>
        <taxon>Magnoliopsida</taxon>
        <taxon>eudicotyledons</taxon>
        <taxon>Gunneridae</taxon>
        <taxon>Pentapetalae</taxon>
        <taxon>Dilleniales</taxon>
        <taxon>Dilleniaceae</taxon>
        <taxon>Dillenia</taxon>
    </lineage>
</organism>
<evidence type="ECO:0000313" key="7">
    <source>
        <dbReference type="Proteomes" id="UP001370490"/>
    </source>
</evidence>
<keyword evidence="3" id="KW-0119">Carbohydrate metabolism</keyword>
<protein>
    <submittedName>
        <fullName evidence="6">Glycoside hydrolase family 10 domain</fullName>
    </submittedName>
</protein>
<evidence type="ECO:0000256" key="3">
    <source>
        <dbReference type="ARBA" id="ARBA00023277"/>
    </source>
</evidence>
<evidence type="ECO:0000259" key="5">
    <source>
        <dbReference type="PROSITE" id="PS51760"/>
    </source>
</evidence>
<dbReference type="InterPro" id="IPR001000">
    <property type="entry name" value="GH10_dom"/>
</dbReference>
<reference evidence="6 7" key="1">
    <citation type="submission" date="2023-12" db="EMBL/GenBank/DDBJ databases">
        <title>A high-quality genome assembly for Dillenia turbinata (Dilleniales).</title>
        <authorList>
            <person name="Chanderbali A."/>
        </authorList>
    </citation>
    <scope>NUCLEOTIDE SEQUENCE [LARGE SCALE GENOMIC DNA]</scope>
    <source>
        <strain evidence="6">LSX21</strain>
        <tissue evidence="6">Leaf</tissue>
    </source>
</reference>
<dbReference type="Proteomes" id="UP001370490">
    <property type="component" value="Unassembled WGS sequence"/>
</dbReference>
<proteinExistence type="inferred from homology"/>
<dbReference type="SMART" id="SM00633">
    <property type="entry name" value="Glyco_10"/>
    <property type="match status" value="1"/>
</dbReference>
<gene>
    <name evidence="6" type="ORF">RJ641_013034</name>
</gene>
<accession>A0AAN8W533</accession>
<dbReference type="Gene3D" id="3.20.20.80">
    <property type="entry name" value="Glycosidases"/>
    <property type="match status" value="1"/>
</dbReference>
<dbReference type="EMBL" id="JBAMMX010000002">
    <property type="protein sequence ID" value="KAK6945490.1"/>
    <property type="molecule type" value="Genomic_DNA"/>
</dbReference>
<comment type="similarity">
    <text evidence="1">Belongs to the glycosyl hydrolase 10 (cellulase F) family.</text>
</comment>
<dbReference type="AlphaFoldDB" id="A0AAN8W533"/>
<dbReference type="GO" id="GO:0031176">
    <property type="term" value="F:endo-1,4-beta-xylanase activity"/>
    <property type="evidence" value="ECO:0007669"/>
    <property type="project" value="UniProtKB-ARBA"/>
</dbReference>
<name>A0AAN8W533_9MAGN</name>
<evidence type="ECO:0000256" key="2">
    <source>
        <dbReference type="ARBA" id="ARBA00022801"/>
    </source>
</evidence>
<dbReference type="PANTHER" id="PTHR31490:SF2">
    <property type="entry name" value="GLYCOSYL HYDROLASE FAMILY 10 PROTEIN"/>
    <property type="match status" value="1"/>
</dbReference>
<dbReference type="InterPro" id="IPR044846">
    <property type="entry name" value="GH10"/>
</dbReference>
<dbReference type="Pfam" id="PF00331">
    <property type="entry name" value="Glyco_hydro_10"/>
    <property type="match status" value="2"/>
</dbReference>
<evidence type="ECO:0000256" key="1">
    <source>
        <dbReference type="ARBA" id="ARBA00007495"/>
    </source>
</evidence>
<sequence length="299" mass="33953">MVQYREYSGQEDYSIVDAMLNFTKQNNIAVRGHNIFWDDPQYQPWWVKSLSKKDLAKAVQRRINSIVIRYSRHLIAWDVSILGKDFSNNAYKTAHQLDPKTPLFLNEYNTIEESGDGASGPSKYLKKLRKIKSSAQGSLPMGIGLQSHFRVPNLPYIRATLDTLASAKVPIWLTEVDVLPNPNHANYLEQILREGYSHLAVKGIVMKRCTRVLPDVLTNENFKNLPTGDVVDKLLHEWGKRGFMRETDDDGFLEISLSHGDYEVTIDHPNLLNSSLLKSFKVVPAESSEHQATLTIQAS</sequence>
<dbReference type="PROSITE" id="PS51760">
    <property type="entry name" value="GH10_2"/>
    <property type="match status" value="1"/>
</dbReference>
<keyword evidence="4" id="KW-0624">Polysaccharide degradation</keyword>
<comment type="caution">
    <text evidence="6">The sequence shown here is derived from an EMBL/GenBank/DDBJ whole genome shotgun (WGS) entry which is preliminary data.</text>
</comment>
<evidence type="ECO:0000313" key="6">
    <source>
        <dbReference type="EMBL" id="KAK6945490.1"/>
    </source>
</evidence>
<dbReference type="PANTHER" id="PTHR31490">
    <property type="entry name" value="GLYCOSYL HYDROLASE"/>
    <property type="match status" value="1"/>
</dbReference>